<keyword evidence="2 4" id="KW-0067">ATP-binding</keyword>
<dbReference type="RefSeq" id="WP_079441742.1">
    <property type="nucleotide sequence ID" value="NZ_MZGT01000078.1"/>
</dbReference>
<protein>
    <submittedName>
        <fullName evidence="4">Bicarbonate transport ATP-binding protein CmpD</fullName>
        <ecNumber evidence="4">3.6.3.-</ecNumber>
    </submittedName>
</protein>
<dbReference type="GO" id="GO:0016887">
    <property type="term" value="F:ATP hydrolysis activity"/>
    <property type="evidence" value="ECO:0007669"/>
    <property type="project" value="InterPro"/>
</dbReference>
<keyword evidence="4" id="KW-0378">Hydrolase</keyword>
<dbReference type="PROSITE" id="PS00211">
    <property type="entry name" value="ABC_TRANSPORTER_1"/>
    <property type="match status" value="1"/>
</dbReference>
<proteinExistence type="predicted"/>
<keyword evidence="1" id="KW-0547">Nucleotide-binding</keyword>
<evidence type="ECO:0000259" key="3">
    <source>
        <dbReference type="PROSITE" id="PS50893"/>
    </source>
</evidence>
<feature type="domain" description="ABC transporter" evidence="3">
    <location>
        <begin position="249"/>
        <end position="481"/>
    </location>
</feature>
<comment type="caution">
    <text evidence="4">The sequence shown here is derived from an EMBL/GenBank/DDBJ whole genome shotgun (WGS) entry which is preliminary data.</text>
</comment>
<organism evidence="4 5">
    <name type="scientific">Clostridium chromiireducens</name>
    <dbReference type="NCBI Taxonomy" id="225345"/>
    <lineage>
        <taxon>Bacteria</taxon>
        <taxon>Bacillati</taxon>
        <taxon>Bacillota</taxon>
        <taxon>Clostridia</taxon>
        <taxon>Eubacteriales</taxon>
        <taxon>Clostridiaceae</taxon>
        <taxon>Clostridium</taxon>
    </lineage>
</organism>
<dbReference type="OrthoDB" id="9777530at2"/>
<name>A0A1V4IDL4_9CLOT</name>
<gene>
    <name evidence="4" type="primary">cmpD</name>
    <name evidence="4" type="ORF">CLCHR_41040</name>
</gene>
<dbReference type="InterPro" id="IPR004392">
    <property type="entry name" value="Hyd_mat_HypB"/>
</dbReference>
<dbReference type="InterPro" id="IPR027417">
    <property type="entry name" value="P-loop_NTPase"/>
</dbReference>
<dbReference type="InterPro" id="IPR003593">
    <property type="entry name" value="AAA+_ATPase"/>
</dbReference>
<dbReference type="Proteomes" id="UP000191056">
    <property type="component" value="Unassembled WGS sequence"/>
</dbReference>
<dbReference type="PROSITE" id="PS50893">
    <property type="entry name" value="ABC_TRANSPORTER_2"/>
    <property type="match status" value="1"/>
</dbReference>
<dbReference type="InterPro" id="IPR017871">
    <property type="entry name" value="ABC_transporter-like_CS"/>
</dbReference>
<dbReference type="GO" id="GO:0008270">
    <property type="term" value="F:zinc ion binding"/>
    <property type="evidence" value="ECO:0007669"/>
    <property type="project" value="TreeGrafter"/>
</dbReference>
<evidence type="ECO:0000256" key="2">
    <source>
        <dbReference type="ARBA" id="ARBA00022840"/>
    </source>
</evidence>
<evidence type="ECO:0000313" key="5">
    <source>
        <dbReference type="Proteomes" id="UP000191056"/>
    </source>
</evidence>
<reference evidence="4 5" key="1">
    <citation type="submission" date="2017-03" db="EMBL/GenBank/DDBJ databases">
        <title>Genome sequence of Clostridium chromiireducens DSM 23318.</title>
        <authorList>
            <person name="Poehlein A."/>
            <person name="Daniel R."/>
        </authorList>
    </citation>
    <scope>NUCLEOTIDE SEQUENCE [LARGE SCALE GENOMIC DNA]</scope>
    <source>
        <strain evidence="4 5">DSM 23318</strain>
    </source>
</reference>
<dbReference type="InterPro" id="IPR003495">
    <property type="entry name" value="CobW/HypB/UreG_nucleotide-bd"/>
</dbReference>
<dbReference type="InterPro" id="IPR003439">
    <property type="entry name" value="ABC_transporter-like_ATP-bd"/>
</dbReference>
<keyword evidence="5" id="KW-1185">Reference proteome</keyword>
<dbReference type="SUPFAM" id="SSF52540">
    <property type="entry name" value="P-loop containing nucleoside triphosphate hydrolases"/>
    <property type="match status" value="2"/>
</dbReference>
<sequence length="508" mass="56045">MKFVTFSGPPSSGKTSVILKVIECLKNEESKFGVIKFDCLTTYDDLLYKKAGIEVMVGLSGNLCPDHFYISNIDNCIRNGVKKGLELLISESAGLCNRCSPHIKDILAVCVIDSLSGVNTPKKIGQMLKYADIIVITKVDIVSQAEREVFTFMVKEANTKAKIIYVNGLTGQGAYELSLNIKKAKSIENLEGEKLRFTMPSALCSYCLGETIIGEDFQTGNTKKINFDEVKSSRNNQAKYSFNRNTQDLKAEDTTINSISILGGHDKSGNKENIELTINVGEVICIVGPTGSGKSRLLEDIECMANGDTPTGRVVKVCGDNLKDNKLVAQLSQNMNFVMDVSVEEFIVMHAQSRNVLELENITSKIIKFANELAGEKFSRDTPITSLSGGQSRALMIADTAFLSVSPIVLIDEIENAGVDRGRALELLVKEGKIVFVSTHDPILALLGDKRIVIKNGAIDKVIKTSPKERDNLKIMKLIDNKMLELRNALRGGKLIDWNMEDYFYERN</sequence>
<dbReference type="AlphaFoldDB" id="A0A1V4IDL4"/>
<dbReference type="EMBL" id="MZGT01000078">
    <property type="protein sequence ID" value="OPJ58026.1"/>
    <property type="molecule type" value="Genomic_DNA"/>
</dbReference>
<evidence type="ECO:0000313" key="4">
    <source>
        <dbReference type="EMBL" id="OPJ58026.1"/>
    </source>
</evidence>
<evidence type="ECO:0000256" key="1">
    <source>
        <dbReference type="ARBA" id="ARBA00022741"/>
    </source>
</evidence>
<dbReference type="Pfam" id="PF00005">
    <property type="entry name" value="ABC_tran"/>
    <property type="match status" value="1"/>
</dbReference>
<dbReference type="GO" id="GO:0005524">
    <property type="term" value="F:ATP binding"/>
    <property type="evidence" value="ECO:0007669"/>
    <property type="project" value="UniProtKB-KW"/>
</dbReference>
<dbReference type="Pfam" id="PF02492">
    <property type="entry name" value="cobW"/>
    <property type="match status" value="1"/>
</dbReference>
<dbReference type="PANTHER" id="PTHR30134:SF1">
    <property type="entry name" value="COBW_HYPB_UREG NUCLEOTIDE-BINDING DOMAIN-CONTAINING PROTEIN"/>
    <property type="match status" value="1"/>
</dbReference>
<dbReference type="GO" id="GO:0051604">
    <property type="term" value="P:protein maturation"/>
    <property type="evidence" value="ECO:0007669"/>
    <property type="project" value="InterPro"/>
</dbReference>
<dbReference type="STRING" id="225345.CLCHR_41040"/>
<dbReference type="Gene3D" id="3.40.50.300">
    <property type="entry name" value="P-loop containing nucleotide triphosphate hydrolases"/>
    <property type="match status" value="2"/>
</dbReference>
<dbReference type="PANTHER" id="PTHR30134">
    <property type="entry name" value="HYDROGENASE PROTEIN ASSEMBLY PROTEIN, NICKEL CHAPERONE"/>
    <property type="match status" value="1"/>
</dbReference>
<dbReference type="GO" id="GO:0003924">
    <property type="term" value="F:GTPase activity"/>
    <property type="evidence" value="ECO:0007669"/>
    <property type="project" value="InterPro"/>
</dbReference>
<dbReference type="SMART" id="SM00382">
    <property type="entry name" value="AAA"/>
    <property type="match status" value="1"/>
</dbReference>
<dbReference type="EC" id="3.6.3.-" evidence="4"/>
<accession>A0A1V4IDL4</accession>
<dbReference type="GO" id="GO:0016151">
    <property type="term" value="F:nickel cation binding"/>
    <property type="evidence" value="ECO:0007669"/>
    <property type="project" value="InterPro"/>
</dbReference>